<keyword evidence="4" id="KW-1185">Reference proteome</keyword>
<dbReference type="PANTHER" id="PTHR30143">
    <property type="entry name" value="ACID HYDRATASE"/>
    <property type="match status" value="1"/>
</dbReference>
<proteinExistence type="predicted"/>
<evidence type="ECO:0000313" key="4">
    <source>
        <dbReference type="Proteomes" id="UP000186609"/>
    </source>
</evidence>
<sequence>MHTLISECQDDAAVQRVAQVLVGARRSGQPVTSSGLEQALHKEEQAYAVQALVAQALGWFDEGAAYWKSGGASRASPLAHAALPAAGVRHAGASLDELRWHTPALEAEIVLRLGQPVTPARAQQLTHEDAAGLVASMAVAIEIADSRWVEGLSAPAWLRLADQGSHGALLIGEWLPWSDHDWANQVCEVDLDAQPVVAGAGPHSLGDPSWLLPIWLRHATRDGRTVAAGTVVTTGSWVGAIPMRRLPSVVDVQVRFPGLGEIGLRDGVVQARR</sequence>
<dbReference type="InterPro" id="IPR050772">
    <property type="entry name" value="Hydratase-Decarb/MhpD_sf"/>
</dbReference>
<dbReference type="EMBL" id="CP019236">
    <property type="protein sequence ID" value="APW39683.1"/>
    <property type="molecule type" value="Genomic_DNA"/>
</dbReference>
<dbReference type="STRING" id="1842727.RD110_22810"/>
<evidence type="ECO:0000259" key="2">
    <source>
        <dbReference type="Pfam" id="PF01557"/>
    </source>
</evidence>
<dbReference type="KEGG" id="rhy:RD110_22810"/>
<organism evidence="3 4">
    <name type="scientific">Rhodoferax koreensis</name>
    <dbReference type="NCBI Taxonomy" id="1842727"/>
    <lineage>
        <taxon>Bacteria</taxon>
        <taxon>Pseudomonadati</taxon>
        <taxon>Pseudomonadota</taxon>
        <taxon>Betaproteobacteria</taxon>
        <taxon>Burkholderiales</taxon>
        <taxon>Comamonadaceae</taxon>
        <taxon>Rhodoferax</taxon>
    </lineage>
</organism>
<dbReference type="InterPro" id="IPR036663">
    <property type="entry name" value="Fumarylacetoacetase_C_sf"/>
</dbReference>
<name>A0A1P8K0Z7_9BURK</name>
<dbReference type="InterPro" id="IPR011234">
    <property type="entry name" value="Fumarylacetoacetase-like_C"/>
</dbReference>
<dbReference type="GO" id="GO:0008684">
    <property type="term" value="F:2-oxopent-4-enoate hydratase activity"/>
    <property type="evidence" value="ECO:0007669"/>
    <property type="project" value="TreeGrafter"/>
</dbReference>
<gene>
    <name evidence="3" type="ORF">RD110_22810</name>
</gene>
<accession>A0A1P8K0Z7</accession>
<feature type="domain" description="Fumarylacetoacetase-like C-terminal" evidence="2">
    <location>
        <begin position="103"/>
        <end position="262"/>
    </location>
</feature>
<dbReference type="AlphaFoldDB" id="A0A1P8K0Z7"/>
<dbReference type="OrthoDB" id="8689761at2"/>
<dbReference type="GO" id="GO:0005737">
    <property type="term" value="C:cytoplasm"/>
    <property type="evidence" value="ECO:0007669"/>
    <property type="project" value="TreeGrafter"/>
</dbReference>
<dbReference type="Gene3D" id="3.90.850.10">
    <property type="entry name" value="Fumarylacetoacetase-like, C-terminal domain"/>
    <property type="match status" value="1"/>
</dbReference>
<keyword evidence="1" id="KW-0456">Lyase</keyword>
<dbReference type="PANTHER" id="PTHR30143:SF0">
    <property type="entry name" value="2-KETO-4-PENTENOATE HYDRATASE"/>
    <property type="match status" value="1"/>
</dbReference>
<dbReference type="Pfam" id="PF01557">
    <property type="entry name" value="FAA_hydrolase"/>
    <property type="match status" value="1"/>
</dbReference>
<evidence type="ECO:0000313" key="3">
    <source>
        <dbReference type="EMBL" id="APW39683.1"/>
    </source>
</evidence>
<protein>
    <submittedName>
        <fullName evidence="3">2-keto-4-pentenoate hydratase</fullName>
    </submittedName>
</protein>
<reference evidence="3 4" key="1">
    <citation type="submission" date="2017-01" db="EMBL/GenBank/DDBJ databases">
        <authorList>
            <person name="Mah S.A."/>
            <person name="Swanson W.J."/>
            <person name="Moy G.W."/>
            <person name="Vacquier V.D."/>
        </authorList>
    </citation>
    <scope>NUCLEOTIDE SEQUENCE [LARGE SCALE GENOMIC DNA]</scope>
    <source>
        <strain evidence="3 4">DCY110</strain>
    </source>
</reference>
<dbReference type="Proteomes" id="UP000186609">
    <property type="component" value="Chromosome"/>
</dbReference>
<dbReference type="SUPFAM" id="SSF56529">
    <property type="entry name" value="FAH"/>
    <property type="match status" value="1"/>
</dbReference>
<evidence type="ECO:0000256" key="1">
    <source>
        <dbReference type="ARBA" id="ARBA00023239"/>
    </source>
</evidence>